<reference evidence="1" key="1">
    <citation type="journal article" date="2015" name="Proc. Natl. Acad. Sci. U.S.A.">
        <title>Networks of energetic and metabolic interactions define dynamics in microbial communities.</title>
        <authorList>
            <person name="Embree M."/>
            <person name="Liu J.K."/>
            <person name="Al-Bassam M.M."/>
            <person name="Zengler K."/>
        </authorList>
    </citation>
    <scope>NUCLEOTIDE SEQUENCE</scope>
</reference>
<protein>
    <submittedName>
        <fullName evidence="1">Uncharacterized protein</fullName>
    </submittedName>
</protein>
<dbReference type="EMBL" id="LNQE01001092">
    <property type="protein sequence ID" value="KUG21184.1"/>
    <property type="molecule type" value="Genomic_DNA"/>
</dbReference>
<organism evidence="1">
    <name type="scientific">hydrocarbon metagenome</name>
    <dbReference type="NCBI Taxonomy" id="938273"/>
    <lineage>
        <taxon>unclassified sequences</taxon>
        <taxon>metagenomes</taxon>
        <taxon>ecological metagenomes</taxon>
    </lineage>
</organism>
<evidence type="ECO:0000313" key="1">
    <source>
        <dbReference type="EMBL" id="KUG21184.1"/>
    </source>
</evidence>
<comment type="caution">
    <text evidence="1">The sequence shown here is derived from an EMBL/GenBank/DDBJ whole genome shotgun (WGS) entry which is preliminary data.</text>
</comment>
<gene>
    <name evidence="1" type="ORF">ASZ90_009068</name>
</gene>
<name>A0A0W8FJW7_9ZZZZ</name>
<dbReference type="AlphaFoldDB" id="A0A0W8FJW7"/>
<accession>A0A0W8FJW7</accession>
<proteinExistence type="predicted"/>
<sequence>MLTSHFYIKPRMKPPMGAAGATDENPLSGFCFGFQWYIHVKPRMKPTMGAAGTTGENS</sequence>